<comment type="caution">
    <text evidence="1">The sequence shown here is derived from an EMBL/GenBank/DDBJ whole genome shotgun (WGS) entry which is preliminary data.</text>
</comment>
<evidence type="ECO:0000313" key="2">
    <source>
        <dbReference type="Proteomes" id="UP001157502"/>
    </source>
</evidence>
<organism evidence="1 2">
    <name type="scientific">Dallia pectoralis</name>
    <name type="common">Alaska blackfish</name>
    <dbReference type="NCBI Taxonomy" id="75939"/>
    <lineage>
        <taxon>Eukaryota</taxon>
        <taxon>Metazoa</taxon>
        <taxon>Chordata</taxon>
        <taxon>Craniata</taxon>
        <taxon>Vertebrata</taxon>
        <taxon>Euteleostomi</taxon>
        <taxon>Actinopterygii</taxon>
        <taxon>Neopterygii</taxon>
        <taxon>Teleostei</taxon>
        <taxon>Protacanthopterygii</taxon>
        <taxon>Esociformes</taxon>
        <taxon>Umbridae</taxon>
        <taxon>Dallia</taxon>
    </lineage>
</organism>
<protein>
    <submittedName>
        <fullName evidence="1">Uncharacterized protein</fullName>
    </submittedName>
</protein>
<sequence length="87" mass="9625">MKVCHHGPLKGYAFGIRAKKSLYGPEPFFGGGERPSGKKRTLGPSTPRHNNGVGRTDLWAQRQGYVAEAFLEVMTVLRSTLPPEDRD</sequence>
<reference evidence="1" key="1">
    <citation type="submission" date="2021-05" db="EMBL/GenBank/DDBJ databases">
        <authorList>
            <person name="Pan Q."/>
            <person name="Jouanno E."/>
            <person name="Zahm M."/>
            <person name="Klopp C."/>
            <person name="Cabau C."/>
            <person name="Louis A."/>
            <person name="Berthelot C."/>
            <person name="Parey E."/>
            <person name="Roest Crollius H."/>
            <person name="Montfort J."/>
            <person name="Robinson-Rechavi M."/>
            <person name="Bouchez O."/>
            <person name="Lampietro C."/>
            <person name="Lopez Roques C."/>
            <person name="Donnadieu C."/>
            <person name="Postlethwait J."/>
            <person name="Bobe J."/>
            <person name="Dillon D."/>
            <person name="Chandos A."/>
            <person name="von Hippel F."/>
            <person name="Guiguen Y."/>
        </authorList>
    </citation>
    <scope>NUCLEOTIDE SEQUENCE</scope>
    <source>
        <strain evidence="1">YG-Jan2019</strain>
    </source>
</reference>
<accession>A0ACC2FIT6</accession>
<keyword evidence="2" id="KW-1185">Reference proteome</keyword>
<name>A0ACC2FIT6_DALPE</name>
<gene>
    <name evidence="1" type="ORF">DPEC_G00294810</name>
</gene>
<dbReference type="Proteomes" id="UP001157502">
    <property type="component" value="Chromosome 27"/>
</dbReference>
<proteinExistence type="predicted"/>
<evidence type="ECO:0000313" key="1">
    <source>
        <dbReference type="EMBL" id="KAJ7991203.1"/>
    </source>
</evidence>
<dbReference type="EMBL" id="CM055754">
    <property type="protein sequence ID" value="KAJ7991203.1"/>
    <property type="molecule type" value="Genomic_DNA"/>
</dbReference>